<organism evidence="14 15">
    <name type="scientific">Andreesenia angusta</name>
    <dbReference type="NCBI Taxonomy" id="39480"/>
    <lineage>
        <taxon>Bacteria</taxon>
        <taxon>Bacillati</taxon>
        <taxon>Bacillota</taxon>
        <taxon>Tissierellia</taxon>
        <taxon>Tissierellales</taxon>
        <taxon>Gottschalkiaceae</taxon>
        <taxon>Andreesenia</taxon>
    </lineage>
</organism>
<dbReference type="GO" id="GO:0071555">
    <property type="term" value="P:cell wall organization"/>
    <property type="evidence" value="ECO:0007669"/>
    <property type="project" value="UniProtKB-KW"/>
</dbReference>
<evidence type="ECO:0000256" key="12">
    <source>
        <dbReference type="HAMAP-Rule" id="MF_00111"/>
    </source>
</evidence>
<dbReference type="Pfam" id="PF00275">
    <property type="entry name" value="EPSP_synthase"/>
    <property type="match status" value="1"/>
</dbReference>
<dbReference type="GO" id="GO:0009252">
    <property type="term" value="P:peptidoglycan biosynthetic process"/>
    <property type="evidence" value="ECO:0007669"/>
    <property type="project" value="UniProtKB-UniRule"/>
</dbReference>
<feature type="active site" description="Proton donor" evidence="12">
    <location>
        <position position="114"/>
    </location>
</feature>
<dbReference type="NCBIfam" id="TIGR01072">
    <property type="entry name" value="murA"/>
    <property type="match status" value="1"/>
</dbReference>
<keyword evidence="5 12" id="KW-0808">Transferase</keyword>
<evidence type="ECO:0000256" key="11">
    <source>
        <dbReference type="ARBA" id="ARBA00047527"/>
    </source>
</evidence>
<dbReference type="PANTHER" id="PTHR43783">
    <property type="entry name" value="UDP-N-ACETYLGLUCOSAMINE 1-CARBOXYVINYLTRANSFERASE"/>
    <property type="match status" value="1"/>
</dbReference>
<evidence type="ECO:0000256" key="8">
    <source>
        <dbReference type="ARBA" id="ARBA00023306"/>
    </source>
</evidence>
<comment type="catalytic activity">
    <reaction evidence="11 12">
        <text>phosphoenolpyruvate + UDP-N-acetyl-alpha-D-glucosamine = UDP-N-acetyl-3-O-(1-carboxyvinyl)-alpha-D-glucosamine + phosphate</text>
        <dbReference type="Rhea" id="RHEA:18681"/>
        <dbReference type="ChEBI" id="CHEBI:43474"/>
        <dbReference type="ChEBI" id="CHEBI:57705"/>
        <dbReference type="ChEBI" id="CHEBI:58702"/>
        <dbReference type="ChEBI" id="CHEBI:68483"/>
        <dbReference type="EC" id="2.5.1.7"/>
    </reaction>
</comment>
<feature type="binding site" evidence="12">
    <location>
        <position position="302"/>
    </location>
    <ligand>
        <name>UDP-N-acetyl-alpha-D-glucosamine</name>
        <dbReference type="ChEBI" id="CHEBI:57705"/>
    </ligand>
</feature>
<evidence type="ECO:0000256" key="10">
    <source>
        <dbReference type="ARBA" id="ARBA00038367"/>
    </source>
</evidence>
<dbReference type="InterPro" id="IPR050068">
    <property type="entry name" value="MurA_subfamily"/>
</dbReference>
<dbReference type="STRING" id="39480.EUAN_19580"/>
<evidence type="ECO:0000256" key="6">
    <source>
        <dbReference type="ARBA" id="ARBA00022960"/>
    </source>
</evidence>
<comment type="caution">
    <text evidence="12">Lacks conserved residue(s) required for the propagation of feature annotation.</text>
</comment>
<dbReference type="NCBIfam" id="NF006873">
    <property type="entry name" value="PRK09369.1"/>
    <property type="match status" value="1"/>
</dbReference>
<comment type="subcellular location">
    <subcellularLocation>
        <location evidence="1 12">Cytoplasm</location>
    </subcellularLocation>
</comment>
<evidence type="ECO:0000256" key="7">
    <source>
        <dbReference type="ARBA" id="ARBA00022984"/>
    </source>
</evidence>
<comment type="function">
    <text evidence="12">Cell wall formation. Adds enolpyruvyl to UDP-N-acetylglucosamine.</text>
</comment>
<evidence type="ECO:0000259" key="13">
    <source>
        <dbReference type="Pfam" id="PF00275"/>
    </source>
</evidence>
<name>A0A1S1V526_9FIRM</name>
<keyword evidence="4 12" id="KW-0132">Cell division</keyword>
<comment type="similarity">
    <text evidence="10 12">Belongs to the EPSP synthase family. MurA subfamily.</text>
</comment>
<keyword evidence="8 12" id="KW-0131">Cell cycle</keyword>
<feature type="binding site" evidence="12">
    <location>
        <begin position="119"/>
        <end position="123"/>
    </location>
    <ligand>
        <name>UDP-N-acetyl-alpha-D-glucosamine</name>
        <dbReference type="ChEBI" id="CHEBI:57705"/>
    </ligand>
</feature>
<feature type="domain" description="Enolpyruvate transferase" evidence="13">
    <location>
        <begin position="4"/>
        <end position="403"/>
    </location>
</feature>
<sequence>MIIEGGTKLSGEVSITGFKNAALPILAGTVLAGDKCIINNLPKIEDIECLKEIMRCIGAKIATDRDGKTKVDTSSIKECKAPHELSSRIRASYYLLGAGLGRFKNVEISLPGGCNIGSRPIDLHIKGFEALGAKVEINHGIISCKADKLVGADIYMDTVSVGATINIMFAASMAEGTTIIRNAAREPHIVDIANLLNSMGGKVVGAGTDTVKITGVESLHGAEHTVIPDQIEAGTYMVAAAGTGGDVTLKNVIPTHLEAITAKLREMDVEVLEYEDSIRVIGTDSLKSINIKTLPYPGFPTDLQQPMTTLLTRAAGTSIVNENMFEGRFKFVDELNRMGADIMVEGRTAVVQGAKSLSGAEVRATDLRAGAALIIAGLMAEGTTVVNEPYHIYRGYENIEDKLIALGARITKVESAEENLKTS</sequence>
<dbReference type="Proteomes" id="UP000180254">
    <property type="component" value="Unassembled WGS sequence"/>
</dbReference>
<dbReference type="PANTHER" id="PTHR43783:SF2">
    <property type="entry name" value="UDP-N-ACETYLGLUCOSAMINE 1-CARBOXYVINYLTRANSFERASE 2"/>
    <property type="match status" value="1"/>
</dbReference>
<gene>
    <name evidence="14" type="primary">murAB</name>
    <name evidence="12" type="synonym">murA</name>
    <name evidence="14" type="ORF">EUAN_19580</name>
</gene>
<evidence type="ECO:0000256" key="5">
    <source>
        <dbReference type="ARBA" id="ARBA00022679"/>
    </source>
</evidence>
<keyword evidence="9 12" id="KW-0961">Cell wall biogenesis/degradation</keyword>
<dbReference type="GO" id="GO:0051301">
    <property type="term" value="P:cell division"/>
    <property type="evidence" value="ECO:0007669"/>
    <property type="project" value="UniProtKB-KW"/>
</dbReference>
<comment type="caution">
    <text evidence="14">The sequence shown here is derived from an EMBL/GenBank/DDBJ whole genome shotgun (WGS) entry which is preliminary data.</text>
</comment>
<dbReference type="SUPFAM" id="SSF55205">
    <property type="entry name" value="EPT/RTPC-like"/>
    <property type="match status" value="1"/>
</dbReference>
<dbReference type="InterPro" id="IPR013792">
    <property type="entry name" value="RNA3'P_cycl/enolpyr_Trfase_a/b"/>
</dbReference>
<feature type="binding site" evidence="12">
    <location>
        <position position="324"/>
    </location>
    <ligand>
        <name>UDP-N-acetyl-alpha-D-glucosamine</name>
        <dbReference type="ChEBI" id="CHEBI:57705"/>
    </ligand>
</feature>
<evidence type="ECO:0000256" key="4">
    <source>
        <dbReference type="ARBA" id="ARBA00022618"/>
    </source>
</evidence>
<reference evidence="14 15" key="1">
    <citation type="submission" date="2016-09" db="EMBL/GenBank/DDBJ databases">
        <title>Genome sequence of Eubacterium angustum.</title>
        <authorList>
            <person name="Poehlein A."/>
            <person name="Daniel R."/>
        </authorList>
    </citation>
    <scope>NUCLEOTIDE SEQUENCE [LARGE SCALE GENOMIC DNA]</scope>
    <source>
        <strain evidence="14 15">DSM 1989</strain>
    </source>
</reference>
<keyword evidence="12" id="KW-0670">Pyruvate</keyword>
<dbReference type="CDD" id="cd01555">
    <property type="entry name" value="UdpNAET"/>
    <property type="match status" value="1"/>
</dbReference>
<feature type="binding site" evidence="12">
    <location>
        <position position="90"/>
    </location>
    <ligand>
        <name>UDP-N-acetyl-alpha-D-glucosamine</name>
        <dbReference type="ChEBI" id="CHEBI:57705"/>
    </ligand>
</feature>
<evidence type="ECO:0000256" key="2">
    <source>
        <dbReference type="ARBA" id="ARBA00004752"/>
    </source>
</evidence>
<evidence type="ECO:0000256" key="1">
    <source>
        <dbReference type="ARBA" id="ARBA00004496"/>
    </source>
</evidence>
<keyword evidence="6 12" id="KW-0133">Cell shape</keyword>
<accession>A0A1S1V526</accession>
<dbReference type="FunFam" id="3.65.10.10:FF:000001">
    <property type="entry name" value="UDP-N-acetylglucosamine 1-carboxyvinyltransferase"/>
    <property type="match status" value="1"/>
</dbReference>
<dbReference type="UniPathway" id="UPA00219"/>
<evidence type="ECO:0000256" key="3">
    <source>
        <dbReference type="ARBA" id="ARBA00022490"/>
    </source>
</evidence>
<evidence type="ECO:0000256" key="9">
    <source>
        <dbReference type="ARBA" id="ARBA00023316"/>
    </source>
</evidence>
<comment type="pathway">
    <text evidence="2 12">Cell wall biogenesis; peptidoglycan biosynthesis.</text>
</comment>
<proteinExistence type="inferred from homology"/>
<dbReference type="EC" id="2.5.1.7" evidence="12"/>
<dbReference type="GO" id="GO:0005737">
    <property type="term" value="C:cytoplasm"/>
    <property type="evidence" value="ECO:0007669"/>
    <property type="project" value="UniProtKB-SubCell"/>
</dbReference>
<keyword evidence="7 12" id="KW-0573">Peptidoglycan synthesis</keyword>
<protein>
    <recommendedName>
        <fullName evidence="12">UDP-N-acetylglucosamine 1-carboxyvinyltransferase</fullName>
        <ecNumber evidence="12">2.5.1.7</ecNumber>
    </recommendedName>
    <alternativeName>
        <fullName evidence="12">Enoylpyruvate transferase</fullName>
    </alternativeName>
    <alternativeName>
        <fullName evidence="12">UDP-N-acetylglucosamine enolpyruvyl transferase</fullName>
        <shortName evidence="12">EPT</shortName>
    </alternativeName>
</protein>
<dbReference type="Gene3D" id="3.65.10.10">
    <property type="entry name" value="Enolpyruvate transferase domain"/>
    <property type="match status" value="2"/>
</dbReference>
<dbReference type="HAMAP" id="MF_00111">
    <property type="entry name" value="MurA"/>
    <property type="match status" value="1"/>
</dbReference>
<feature type="modified residue" description="2-(S-cysteinyl)pyruvic acid O-phosphothioketal" evidence="12">
    <location>
        <position position="114"/>
    </location>
</feature>
<keyword evidence="3 12" id="KW-0963">Cytoplasm</keyword>
<dbReference type="NCBIfam" id="NF009470">
    <property type="entry name" value="PRK12830.1"/>
    <property type="match status" value="1"/>
</dbReference>
<dbReference type="GO" id="GO:0008760">
    <property type="term" value="F:UDP-N-acetylglucosamine 1-carboxyvinyltransferase activity"/>
    <property type="evidence" value="ECO:0007669"/>
    <property type="project" value="UniProtKB-UniRule"/>
</dbReference>
<dbReference type="EMBL" id="MKIE01000009">
    <property type="protein sequence ID" value="OHW61638.1"/>
    <property type="molecule type" value="Genomic_DNA"/>
</dbReference>
<dbReference type="AlphaFoldDB" id="A0A1S1V526"/>
<dbReference type="GO" id="GO:0019277">
    <property type="term" value="P:UDP-N-acetylgalactosamine biosynthetic process"/>
    <property type="evidence" value="ECO:0007669"/>
    <property type="project" value="InterPro"/>
</dbReference>
<feature type="binding site" evidence="12">
    <location>
        <begin position="19"/>
        <end position="20"/>
    </location>
    <ligand>
        <name>phosphoenolpyruvate</name>
        <dbReference type="ChEBI" id="CHEBI:58702"/>
    </ligand>
</feature>
<dbReference type="InterPro" id="IPR001986">
    <property type="entry name" value="Enolpyruvate_Tfrase_dom"/>
</dbReference>
<dbReference type="InterPro" id="IPR005750">
    <property type="entry name" value="UDP_GlcNAc_COvinyl_MurA"/>
</dbReference>
<keyword evidence="15" id="KW-1185">Reference proteome</keyword>
<dbReference type="GO" id="GO:0008360">
    <property type="term" value="P:regulation of cell shape"/>
    <property type="evidence" value="ECO:0007669"/>
    <property type="project" value="UniProtKB-KW"/>
</dbReference>
<dbReference type="InterPro" id="IPR036968">
    <property type="entry name" value="Enolpyruvate_Tfrase_sf"/>
</dbReference>
<evidence type="ECO:0000313" key="15">
    <source>
        <dbReference type="Proteomes" id="UP000180254"/>
    </source>
</evidence>
<evidence type="ECO:0000313" key="14">
    <source>
        <dbReference type="EMBL" id="OHW61638.1"/>
    </source>
</evidence>